<accession>A0A1T4KID4</accession>
<dbReference type="STRING" id="142842.SAMN02745118_00793"/>
<gene>
    <name evidence="1" type="ORF">SAMN02745118_00793</name>
</gene>
<evidence type="ECO:0000313" key="2">
    <source>
        <dbReference type="Proteomes" id="UP000190625"/>
    </source>
</evidence>
<dbReference type="AlphaFoldDB" id="A0A1T4KID4"/>
<dbReference type="InterPro" id="IPR014846">
    <property type="entry name" value="DUF1786_pyruvate_format-lyase"/>
</dbReference>
<dbReference type="Proteomes" id="UP000190625">
    <property type="component" value="Unassembled WGS sequence"/>
</dbReference>
<dbReference type="PIRSF" id="PIRSF029129">
    <property type="entry name" value="DUF1786_pyruvate_format-lyase"/>
    <property type="match status" value="1"/>
</dbReference>
<dbReference type="Pfam" id="PF08735">
    <property type="entry name" value="DUF1786"/>
    <property type="match status" value="1"/>
</dbReference>
<protein>
    <submittedName>
        <fullName evidence="1">Uncharacterized protein, DUF1786 family</fullName>
    </submittedName>
</protein>
<evidence type="ECO:0000313" key="1">
    <source>
        <dbReference type="EMBL" id="SJZ42202.1"/>
    </source>
</evidence>
<dbReference type="EMBL" id="FUWM01000006">
    <property type="protein sequence ID" value="SJZ42202.1"/>
    <property type="molecule type" value="Genomic_DNA"/>
</dbReference>
<sequence length="348" mass="38673">MKKENRLLAIDIGAGTQDILLYEFGQVIENCIKLVLPSPTVMKAKEINQATKAGQDIFITGQLMGGGSNSKAIKKHLAEGYNVYALPNPAKTIKDNLEFVKEMGIEIVNEPPEEVNYQEVNFGDLTLKELEDSLANFNIKLPDKYAIAVQDHGEALTESNRKFRFEHWRRFIENGGDIKDLSYLNIPNYLTRMQAAQDIIPEALLMDTGAAAIKGALCDEKVADKQEEGIVVVNIGNLHTLGILVKGEKVWGLFEHHTSLMSPEKLQDYIQRLAINDLTNQEVYDDRGHGAYIDSDLPNIDFDFVAVTGPNRHLANDLGYYFAVPEGDMMLSGCFGLVTAAKEQGLIK</sequence>
<reference evidence="2" key="1">
    <citation type="submission" date="2017-02" db="EMBL/GenBank/DDBJ databases">
        <authorList>
            <person name="Varghese N."/>
            <person name="Submissions S."/>
        </authorList>
    </citation>
    <scope>NUCLEOTIDE SEQUENCE [LARGE SCALE GENOMIC DNA]</scope>
    <source>
        <strain evidence="2">ATCC BAA-73</strain>
    </source>
</reference>
<dbReference type="OrthoDB" id="9777509at2"/>
<keyword evidence="2" id="KW-1185">Reference proteome</keyword>
<organism evidence="1 2">
    <name type="scientific">Selenihalanaerobacter shriftii</name>
    <dbReference type="NCBI Taxonomy" id="142842"/>
    <lineage>
        <taxon>Bacteria</taxon>
        <taxon>Bacillati</taxon>
        <taxon>Bacillota</taxon>
        <taxon>Clostridia</taxon>
        <taxon>Halanaerobiales</taxon>
        <taxon>Halobacteroidaceae</taxon>
        <taxon>Selenihalanaerobacter</taxon>
    </lineage>
</organism>
<name>A0A1T4KID4_9FIRM</name>
<dbReference type="RefSeq" id="WP_078809287.1">
    <property type="nucleotide sequence ID" value="NZ_FUWM01000006.1"/>
</dbReference>
<proteinExistence type="predicted"/>